<evidence type="ECO:0000313" key="9">
    <source>
        <dbReference type="Proteomes" id="UP000076798"/>
    </source>
</evidence>
<sequence length="535" mass="60111">MLPLPLLLTLALPVRAEPPHVFGVRPALAPLYTPISSKTPPTWKCLDGSLEIPFSAVNDDYCDCPDGSDEPGTSACPNTTFYCRNEGHLGAVIPSSRVRDGLCELECCDGSDEPEGLCLNKCEETGREYREQVEAERKLRKTGSKIRSTYIAHAQKEKKRLEKELVSIEAEIAERQAEVDKLKAHKEKTESISAATMELKKQSPLYFSLITHSKALKSFQRVHKKLKERERLLGDILTGLRDGYNPNYQDMAVLEAVRGWEAAEGLPPKGSEDDDVVVNSPAEEEELEEGAWTEGQLEWQLNDLINQDYLDLLLQHETYLESLEKPSLLHDLSSYIPDSIRPQYESVRDTLISTLQSVGLIKGGSNEVTEEANRARIAFEDAEKRLRESSENKEDTEQELGRLFSAEGFGKSGEWKKLQDVCLEKDTGEYIYEVCLFGSAKQKAKTGSHSNLGDFSHWNTQFSTDDPQYYSKQYYTGGTRCWNGPERSLTLHLSCGTENVLHSVSEPEKCEYHIVGQTPALCLPLEIEENPKVEL</sequence>
<dbReference type="InterPro" id="IPR036607">
    <property type="entry name" value="PRKCSH"/>
</dbReference>
<accession>A0A166FZS7</accession>
<dbReference type="InterPro" id="IPR009011">
    <property type="entry name" value="Man6P_isomerase_rcpt-bd_dom_sf"/>
</dbReference>
<evidence type="ECO:0000256" key="2">
    <source>
        <dbReference type="ARBA" id="ARBA00022729"/>
    </source>
</evidence>
<feature type="signal peptide" evidence="6">
    <location>
        <begin position="1"/>
        <end position="16"/>
    </location>
</feature>
<feature type="chain" id="PRO_5007873622" description="Glucosidase 2 subunit beta" evidence="6">
    <location>
        <begin position="17"/>
        <end position="535"/>
    </location>
</feature>
<name>A0A166FZS7_9AGAM</name>
<feature type="domain" description="MRH" evidence="7">
    <location>
        <begin position="420"/>
        <end position="524"/>
    </location>
</feature>
<dbReference type="InterPro" id="IPR028146">
    <property type="entry name" value="PRKCSH_N"/>
</dbReference>
<dbReference type="EMBL" id="KV428024">
    <property type="protein sequence ID" value="KZT41167.1"/>
    <property type="molecule type" value="Genomic_DNA"/>
</dbReference>
<dbReference type="PROSITE" id="PS51914">
    <property type="entry name" value="MRH"/>
    <property type="match status" value="1"/>
</dbReference>
<reference evidence="8 9" key="1">
    <citation type="journal article" date="2016" name="Mol. Biol. Evol.">
        <title>Comparative Genomics of Early-Diverging Mushroom-Forming Fungi Provides Insights into the Origins of Lignocellulose Decay Capabilities.</title>
        <authorList>
            <person name="Nagy L.G."/>
            <person name="Riley R."/>
            <person name="Tritt A."/>
            <person name="Adam C."/>
            <person name="Daum C."/>
            <person name="Floudas D."/>
            <person name="Sun H."/>
            <person name="Yadav J.S."/>
            <person name="Pangilinan J."/>
            <person name="Larsson K.H."/>
            <person name="Matsuura K."/>
            <person name="Barry K."/>
            <person name="Labutti K."/>
            <person name="Kuo R."/>
            <person name="Ohm R.A."/>
            <person name="Bhattacharya S.S."/>
            <person name="Shirouzu T."/>
            <person name="Yoshinaga Y."/>
            <person name="Martin F.M."/>
            <person name="Grigoriev I.V."/>
            <person name="Hibbett D.S."/>
        </authorList>
    </citation>
    <scope>NUCLEOTIDE SEQUENCE [LARGE SCALE GENOMIC DNA]</scope>
    <source>
        <strain evidence="8 9">HHB10207 ss-3</strain>
    </source>
</reference>
<dbReference type="InterPro" id="IPR039794">
    <property type="entry name" value="Gtb1-like"/>
</dbReference>
<dbReference type="STRING" id="1314776.A0A166FZS7"/>
<dbReference type="InterPro" id="IPR044865">
    <property type="entry name" value="MRH_dom"/>
</dbReference>
<keyword evidence="9" id="KW-1185">Reference proteome</keyword>
<organism evidence="8 9">
    <name type="scientific">Sistotremastrum suecicum HHB10207 ss-3</name>
    <dbReference type="NCBI Taxonomy" id="1314776"/>
    <lineage>
        <taxon>Eukaryota</taxon>
        <taxon>Fungi</taxon>
        <taxon>Dikarya</taxon>
        <taxon>Basidiomycota</taxon>
        <taxon>Agaricomycotina</taxon>
        <taxon>Agaricomycetes</taxon>
        <taxon>Sistotremastrales</taxon>
        <taxon>Sistotremastraceae</taxon>
        <taxon>Sistotremastrum</taxon>
    </lineage>
</organism>
<evidence type="ECO:0000313" key="8">
    <source>
        <dbReference type="EMBL" id="KZT41167.1"/>
    </source>
</evidence>
<evidence type="ECO:0000256" key="6">
    <source>
        <dbReference type="SAM" id="SignalP"/>
    </source>
</evidence>
<evidence type="ECO:0000259" key="7">
    <source>
        <dbReference type="PROSITE" id="PS51914"/>
    </source>
</evidence>
<feature type="coiled-coil region" evidence="5">
    <location>
        <begin position="151"/>
        <end position="185"/>
    </location>
</feature>
<evidence type="ECO:0000256" key="1">
    <source>
        <dbReference type="ARBA" id="ARBA00022387"/>
    </source>
</evidence>
<proteinExistence type="predicted"/>
<keyword evidence="5" id="KW-0175">Coiled coil</keyword>
<protein>
    <recommendedName>
        <fullName evidence="1">Glucosidase 2 subunit beta</fullName>
    </recommendedName>
</protein>
<dbReference type="SUPFAM" id="SSF50911">
    <property type="entry name" value="Mannose 6-phosphate receptor domain"/>
    <property type="match status" value="1"/>
</dbReference>
<keyword evidence="4" id="KW-1015">Disulfide bond</keyword>
<dbReference type="PANTHER" id="PTHR12630:SF1">
    <property type="entry name" value="GLUCOSIDASE 2 SUBUNIT BETA"/>
    <property type="match status" value="1"/>
</dbReference>
<dbReference type="Proteomes" id="UP000076798">
    <property type="component" value="Unassembled WGS sequence"/>
</dbReference>
<dbReference type="GO" id="GO:0017177">
    <property type="term" value="C:glucosidase II complex"/>
    <property type="evidence" value="ECO:0007669"/>
    <property type="project" value="TreeGrafter"/>
</dbReference>
<keyword evidence="2 6" id="KW-0732">Signal</keyword>
<feature type="coiled-coil region" evidence="5">
    <location>
        <begin position="365"/>
        <end position="399"/>
    </location>
</feature>
<evidence type="ECO:0000256" key="5">
    <source>
        <dbReference type="SAM" id="Coils"/>
    </source>
</evidence>
<dbReference type="OrthoDB" id="28322at2759"/>
<evidence type="ECO:0000256" key="3">
    <source>
        <dbReference type="ARBA" id="ARBA00022824"/>
    </source>
</evidence>
<dbReference type="GO" id="GO:0006491">
    <property type="term" value="P:N-glycan processing"/>
    <property type="evidence" value="ECO:0007669"/>
    <property type="project" value="TreeGrafter"/>
</dbReference>
<dbReference type="Gene3D" id="2.70.130.10">
    <property type="entry name" value="Mannose-6-phosphate receptor binding domain"/>
    <property type="match status" value="1"/>
</dbReference>
<evidence type="ECO:0000256" key="4">
    <source>
        <dbReference type="ARBA" id="ARBA00023157"/>
    </source>
</evidence>
<dbReference type="AlphaFoldDB" id="A0A166FZS7"/>
<gene>
    <name evidence="8" type="ORF">SISSUDRAFT_1043245</name>
</gene>
<keyword evidence="3" id="KW-0256">Endoplasmic reticulum</keyword>
<dbReference type="Pfam" id="PF12999">
    <property type="entry name" value="PRKCSH-like"/>
    <property type="match status" value="1"/>
</dbReference>
<dbReference type="Pfam" id="PF13015">
    <property type="entry name" value="PRKCSH_1"/>
    <property type="match status" value="1"/>
</dbReference>
<dbReference type="PANTHER" id="PTHR12630">
    <property type="entry name" value="N-LINKED OLIGOSACCHARIDE PROCESSING"/>
    <property type="match status" value="1"/>
</dbReference>